<gene>
    <name evidence="1" type="primary">Necator_chrX.g21698</name>
    <name evidence="1" type="ORF">RB195_021537</name>
</gene>
<sequence length="109" mass="12729">MVHRPKARPEHQNLAQLSEAVMENRIRFFGHVTTIPSGHFVQVVLRMLPDPNWKRPPGRRRKLWTKVMKEDFRTPGVDKQFSRDVRSRRLGDSDGWINSIRTLGEDQAG</sequence>
<evidence type="ECO:0000313" key="1">
    <source>
        <dbReference type="EMBL" id="KAK6760053.1"/>
    </source>
</evidence>
<keyword evidence="2" id="KW-1185">Reference proteome</keyword>
<proteinExistence type="predicted"/>
<dbReference type="Proteomes" id="UP001303046">
    <property type="component" value="Unassembled WGS sequence"/>
</dbReference>
<dbReference type="EMBL" id="JAVFWL010000006">
    <property type="protein sequence ID" value="KAK6760053.1"/>
    <property type="molecule type" value="Genomic_DNA"/>
</dbReference>
<organism evidence="1 2">
    <name type="scientific">Necator americanus</name>
    <name type="common">Human hookworm</name>
    <dbReference type="NCBI Taxonomy" id="51031"/>
    <lineage>
        <taxon>Eukaryota</taxon>
        <taxon>Metazoa</taxon>
        <taxon>Ecdysozoa</taxon>
        <taxon>Nematoda</taxon>
        <taxon>Chromadorea</taxon>
        <taxon>Rhabditida</taxon>
        <taxon>Rhabditina</taxon>
        <taxon>Rhabditomorpha</taxon>
        <taxon>Strongyloidea</taxon>
        <taxon>Ancylostomatidae</taxon>
        <taxon>Bunostominae</taxon>
        <taxon>Necator</taxon>
    </lineage>
</organism>
<protein>
    <submittedName>
        <fullName evidence="1">Uncharacterized protein</fullName>
    </submittedName>
</protein>
<comment type="caution">
    <text evidence="1">The sequence shown here is derived from an EMBL/GenBank/DDBJ whole genome shotgun (WGS) entry which is preliminary data.</text>
</comment>
<reference evidence="1 2" key="1">
    <citation type="submission" date="2023-08" db="EMBL/GenBank/DDBJ databases">
        <title>A Necator americanus chromosomal reference genome.</title>
        <authorList>
            <person name="Ilik V."/>
            <person name="Petrzelkova K.J."/>
            <person name="Pardy F."/>
            <person name="Fuh T."/>
            <person name="Niatou-Singa F.S."/>
            <person name="Gouil Q."/>
            <person name="Baker L."/>
            <person name="Ritchie M.E."/>
            <person name="Jex A.R."/>
            <person name="Gazzola D."/>
            <person name="Li H."/>
            <person name="Toshio Fujiwara R."/>
            <person name="Zhan B."/>
            <person name="Aroian R.V."/>
            <person name="Pafco B."/>
            <person name="Schwarz E.M."/>
        </authorList>
    </citation>
    <scope>NUCLEOTIDE SEQUENCE [LARGE SCALE GENOMIC DNA]</scope>
    <source>
        <strain evidence="1 2">Aroian</strain>
        <tissue evidence="1">Whole animal</tissue>
    </source>
</reference>
<name>A0ABR1EC75_NECAM</name>
<evidence type="ECO:0000313" key="2">
    <source>
        <dbReference type="Proteomes" id="UP001303046"/>
    </source>
</evidence>
<accession>A0ABR1EC75</accession>